<dbReference type="EMBL" id="WOYG01000001">
    <property type="protein sequence ID" value="NLV10713.1"/>
    <property type="molecule type" value="Genomic_DNA"/>
</dbReference>
<sequence>MSYEILLAEEVREYVAALDEKSKRIVKDNLRKLADEPYPRPDAGSGDRETLVVDGEELYRLHIGRTHTAFYDVLEDEQEVRVIEVLDIDEAHKRYGFD</sequence>
<dbReference type="InterPro" id="IPR007712">
    <property type="entry name" value="RelE/ParE_toxin"/>
</dbReference>
<evidence type="ECO:0000256" key="1">
    <source>
        <dbReference type="ARBA" id="ARBA00022649"/>
    </source>
</evidence>
<reference evidence="2" key="1">
    <citation type="submission" date="2019-12" db="EMBL/GenBank/DDBJ databases">
        <title>Whole-genome sequence of Halomicrobium mukohataei pws1.</title>
        <authorList>
            <person name="Verma D.K."/>
            <person name="Gopal K."/>
            <person name="Prasad E.S."/>
        </authorList>
    </citation>
    <scope>NUCLEOTIDE SEQUENCE</scope>
    <source>
        <strain evidence="2">Pws1</strain>
    </source>
</reference>
<dbReference type="Gene3D" id="3.30.2310.20">
    <property type="entry name" value="RelE-like"/>
    <property type="match status" value="1"/>
</dbReference>
<dbReference type="InterPro" id="IPR035093">
    <property type="entry name" value="RelE/ParE_toxin_dom_sf"/>
</dbReference>
<proteinExistence type="predicted"/>
<evidence type="ECO:0000313" key="2">
    <source>
        <dbReference type="EMBL" id="NLV10713.1"/>
    </source>
</evidence>
<organism evidence="2 3">
    <name type="scientific">Halomicrobium mukohataei</name>
    <dbReference type="NCBI Taxonomy" id="57705"/>
    <lineage>
        <taxon>Archaea</taxon>
        <taxon>Methanobacteriati</taxon>
        <taxon>Methanobacteriota</taxon>
        <taxon>Stenosarchaea group</taxon>
        <taxon>Halobacteria</taxon>
        <taxon>Halobacteriales</taxon>
        <taxon>Haloarculaceae</taxon>
        <taxon>Halomicrobium</taxon>
    </lineage>
</organism>
<name>A0A847U4V1_9EURY</name>
<accession>A0A847U4V1</accession>
<dbReference type="OrthoDB" id="228407at2157"/>
<dbReference type="SUPFAM" id="SSF143011">
    <property type="entry name" value="RelE-like"/>
    <property type="match status" value="1"/>
</dbReference>
<comment type="caution">
    <text evidence="2">The sequence shown here is derived from an EMBL/GenBank/DDBJ whole genome shotgun (WGS) entry which is preliminary data.</text>
</comment>
<dbReference type="Pfam" id="PF05016">
    <property type="entry name" value="ParE_toxin"/>
    <property type="match status" value="1"/>
</dbReference>
<dbReference type="PANTHER" id="PTHR38813">
    <property type="match status" value="1"/>
</dbReference>
<evidence type="ECO:0000313" key="3">
    <source>
        <dbReference type="Proteomes" id="UP000608662"/>
    </source>
</evidence>
<dbReference type="InterPro" id="IPR052747">
    <property type="entry name" value="TA_system_RelE_toxin"/>
</dbReference>
<gene>
    <name evidence="2" type="ORF">GOC74_12340</name>
</gene>
<dbReference type="PANTHER" id="PTHR38813:SF1">
    <property type="entry name" value="TOXIN RELE1-RELATED"/>
    <property type="match status" value="1"/>
</dbReference>
<dbReference type="Proteomes" id="UP000608662">
    <property type="component" value="Unassembled WGS sequence"/>
</dbReference>
<protein>
    <submittedName>
        <fullName evidence="2">Type II toxin-antitoxin system RelE/ParE family toxin</fullName>
    </submittedName>
</protein>
<keyword evidence="1" id="KW-1277">Toxin-antitoxin system</keyword>
<dbReference type="AlphaFoldDB" id="A0A847U4V1"/>
<dbReference type="RefSeq" id="WP_170094384.1">
    <property type="nucleotide sequence ID" value="NZ_WOYG01000001.1"/>
</dbReference>